<sequence>MSSINLLILIASLFVPSLIAVGLFWGYRKWQDRDGRRSPIEGRAIYGAAEQLRKRVDDLTDEIMTSFMILIFLGPYFLAFWALQRVNWSHVSIRTGDYVLIAGFALMCAWAIWRLFRAGRVRRIANAGLQAELYTAQELNRLMGLGCTVLHDIPGEQFNIDHVVIGPRAVYAIETKSVRKPRATASKNHFKVTYDGQCLRFPNFSDSKRLQQTKRQADWLTAYLRKTTGRTVPVIPALALPGWWVDTTAATDIRVFNPAGRGAHFMADQSAIAIDSGTVALVTQALVMRYPADSASTK</sequence>
<evidence type="ECO:0000256" key="1">
    <source>
        <dbReference type="SAM" id="Phobius"/>
    </source>
</evidence>
<name>A0ABW0SR42_9GAMM</name>
<reference evidence="4" key="1">
    <citation type="journal article" date="2019" name="Int. J. Syst. Evol. Microbiol.">
        <title>The Global Catalogue of Microorganisms (GCM) 10K type strain sequencing project: providing services to taxonomists for standard genome sequencing and annotation.</title>
        <authorList>
            <consortium name="The Broad Institute Genomics Platform"/>
            <consortium name="The Broad Institute Genome Sequencing Center for Infectious Disease"/>
            <person name="Wu L."/>
            <person name="Ma J."/>
        </authorList>
    </citation>
    <scope>NUCLEOTIDE SEQUENCE [LARGE SCALE GENOMIC DNA]</scope>
    <source>
        <strain evidence="4">KACC 11407</strain>
    </source>
</reference>
<evidence type="ECO:0000313" key="3">
    <source>
        <dbReference type="EMBL" id="MFC5571364.1"/>
    </source>
</evidence>
<dbReference type="InterPro" id="IPR011528">
    <property type="entry name" value="NERD"/>
</dbReference>
<gene>
    <name evidence="3" type="ORF">ACFPN1_14970</name>
</gene>
<proteinExistence type="predicted"/>
<evidence type="ECO:0000259" key="2">
    <source>
        <dbReference type="PROSITE" id="PS50965"/>
    </source>
</evidence>
<keyword evidence="4" id="KW-1185">Reference proteome</keyword>
<keyword evidence="1" id="KW-0812">Transmembrane</keyword>
<feature type="domain" description="NERD" evidence="2">
    <location>
        <begin position="127"/>
        <end position="247"/>
    </location>
</feature>
<evidence type="ECO:0000313" key="4">
    <source>
        <dbReference type="Proteomes" id="UP001596036"/>
    </source>
</evidence>
<comment type="caution">
    <text evidence="3">The sequence shown here is derived from an EMBL/GenBank/DDBJ whole genome shotgun (WGS) entry which is preliminary data.</text>
</comment>
<feature type="transmembrane region" description="Helical" evidence="1">
    <location>
        <begin position="6"/>
        <end position="27"/>
    </location>
</feature>
<accession>A0ABW0SR42</accession>
<organism evidence="3 4">
    <name type="scientific">Lysobacter yangpyeongensis</name>
    <dbReference type="NCBI Taxonomy" id="346182"/>
    <lineage>
        <taxon>Bacteria</taxon>
        <taxon>Pseudomonadati</taxon>
        <taxon>Pseudomonadota</taxon>
        <taxon>Gammaproteobacteria</taxon>
        <taxon>Lysobacterales</taxon>
        <taxon>Lysobacteraceae</taxon>
        <taxon>Lysobacter</taxon>
    </lineage>
</organism>
<dbReference type="EMBL" id="JBHSNM010000007">
    <property type="protein sequence ID" value="MFC5571364.1"/>
    <property type="molecule type" value="Genomic_DNA"/>
</dbReference>
<dbReference type="Proteomes" id="UP001596036">
    <property type="component" value="Unassembled WGS sequence"/>
</dbReference>
<dbReference type="PROSITE" id="PS50965">
    <property type="entry name" value="NERD"/>
    <property type="match status" value="1"/>
</dbReference>
<keyword evidence="1" id="KW-1133">Transmembrane helix</keyword>
<protein>
    <submittedName>
        <fullName evidence="3">Nuclease-related domain-containing protein</fullName>
    </submittedName>
</protein>
<feature type="transmembrane region" description="Helical" evidence="1">
    <location>
        <begin position="98"/>
        <end position="116"/>
    </location>
</feature>
<dbReference type="Pfam" id="PF08378">
    <property type="entry name" value="NERD"/>
    <property type="match status" value="1"/>
</dbReference>
<feature type="transmembrane region" description="Helical" evidence="1">
    <location>
        <begin position="63"/>
        <end position="83"/>
    </location>
</feature>
<dbReference type="RefSeq" id="WP_386755973.1">
    <property type="nucleotide sequence ID" value="NZ_JBHSNM010000007.1"/>
</dbReference>
<keyword evidence="1" id="KW-0472">Membrane</keyword>